<evidence type="ECO:0000256" key="1">
    <source>
        <dbReference type="SAM" id="Coils"/>
    </source>
</evidence>
<sequence>MKLNAKAVITIICLIIGAGSAGCITSGSELAAEQKKNLHLEMMNRELREKSADKSSRISELENRLESCSKRLDGERNKNSRLQSDLSSWNRKEKNLKSKIAEAGQSLKNSKKENRELNFIAKYMAELVLVDNEMLKRHEELLEVVGSLEEVNNFETIIQLIEYTQKTTRELSVLKSRRGEILQRLSY</sequence>
<evidence type="ECO:0000313" key="3">
    <source>
        <dbReference type="Proteomes" id="UP000192418"/>
    </source>
</evidence>
<protein>
    <submittedName>
        <fullName evidence="2">Uncharacterized protein</fullName>
    </submittedName>
</protein>
<proteinExistence type="predicted"/>
<dbReference type="PROSITE" id="PS51257">
    <property type="entry name" value="PROKAR_LIPOPROTEIN"/>
    <property type="match status" value="1"/>
</dbReference>
<dbReference type="RefSeq" id="WP_084070826.1">
    <property type="nucleotide sequence ID" value="NZ_FWXY01000020.1"/>
</dbReference>
<keyword evidence="1" id="KW-0175">Coiled coil</keyword>
<accession>A0A1W2DS54</accession>
<evidence type="ECO:0000313" key="2">
    <source>
        <dbReference type="EMBL" id="SMD00219.1"/>
    </source>
</evidence>
<feature type="coiled-coil region" evidence="1">
    <location>
        <begin position="30"/>
        <end position="113"/>
    </location>
</feature>
<dbReference type="Proteomes" id="UP000192418">
    <property type="component" value="Unassembled WGS sequence"/>
</dbReference>
<dbReference type="AlphaFoldDB" id="A0A1W2DS54"/>
<dbReference type="STRING" id="1121400.SAMN02746065_1208"/>
<organism evidence="2 3">
    <name type="scientific">Desulfocicer vacuolatum DSM 3385</name>
    <dbReference type="NCBI Taxonomy" id="1121400"/>
    <lineage>
        <taxon>Bacteria</taxon>
        <taxon>Pseudomonadati</taxon>
        <taxon>Thermodesulfobacteriota</taxon>
        <taxon>Desulfobacteria</taxon>
        <taxon>Desulfobacterales</taxon>
        <taxon>Desulfobacteraceae</taxon>
        <taxon>Desulfocicer</taxon>
    </lineage>
</organism>
<reference evidence="2 3" key="1">
    <citation type="submission" date="2017-04" db="EMBL/GenBank/DDBJ databases">
        <authorList>
            <person name="Afonso C.L."/>
            <person name="Miller P.J."/>
            <person name="Scott M.A."/>
            <person name="Spackman E."/>
            <person name="Goraichik I."/>
            <person name="Dimitrov K.M."/>
            <person name="Suarez D.L."/>
            <person name="Swayne D.E."/>
        </authorList>
    </citation>
    <scope>NUCLEOTIDE SEQUENCE [LARGE SCALE GENOMIC DNA]</scope>
    <source>
        <strain evidence="2 3">DSM 3385</strain>
    </source>
</reference>
<gene>
    <name evidence="2" type="ORF">SAMN02746065_1208</name>
</gene>
<keyword evidence="3" id="KW-1185">Reference proteome</keyword>
<name>A0A1W2DS54_9BACT</name>
<dbReference type="EMBL" id="FWXY01000020">
    <property type="protein sequence ID" value="SMD00219.1"/>
    <property type="molecule type" value="Genomic_DNA"/>
</dbReference>